<evidence type="ECO:0000313" key="9">
    <source>
        <dbReference type="Proteomes" id="UP000229794"/>
    </source>
</evidence>
<feature type="transmembrane region" description="Helical" evidence="7">
    <location>
        <begin position="107"/>
        <end position="130"/>
    </location>
</feature>
<accession>A0A2H0BE72</accession>
<name>A0A2H0BE72_9BACT</name>
<comment type="subcellular location">
    <subcellularLocation>
        <location evidence="1">Cell membrane</location>
        <topology evidence="1">Multi-pass membrane protein</topology>
    </subcellularLocation>
</comment>
<reference evidence="8 9" key="1">
    <citation type="submission" date="2017-09" db="EMBL/GenBank/DDBJ databases">
        <title>Depth-based differentiation of microbial function through sediment-hosted aquifers and enrichment of novel symbionts in the deep terrestrial subsurface.</title>
        <authorList>
            <person name="Probst A.J."/>
            <person name="Ladd B."/>
            <person name="Jarett J.K."/>
            <person name="Geller-Mcgrath D.E."/>
            <person name="Sieber C.M."/>
            <person name="Emerson J.B."/>
            <person name="Anantharaman K."/>
            <person name="Thomas B.C."/>
            <person name="Malmstrom R."/>
            <person name="Stieglmeier M."/>
            <person name="Klingl A."/>
            <person name="Woyke T."/>
            <person name="Ryan C.M."/>
            <person name="Banfield J.F."/>
        </authorList>
    </citation>
    <scope>NUCLEOTIDE SEQUENCE [LARGE SCALE GENOMIC DNA]</scope>
    <source>
        <strain evidence="8">CG22_combo_CG10-13_8_21_14_all_42_17</strain>
    </source>
</reference>
<evidence type="ECO:0000256" key="7">
    <source>
        <dbReference type="SAM" id="Phobius"/>
    </source>
</evidence>
<keyword evidence="3" id="KW-1003">Cell membrane</keyword>
<evidence type="ECO:0000313" key="8">
    <source>
        <dbReference type="EMBL" id="PIP55879.1"/>
    </source>
</evidence>
<dbReference type="PANTHER" id="PTHR33452:SF1">
    <property type="entry name" value="INNER MEMBRANE PROTEIN YPHA-RELATED"/>
    <property type="match status" value="1"/>
</dbReference>
<evidence type="ECO:0000256" key="4">
    <source>
        <dbReference type="ARBA" id="ARBA00022692"/>
    </source>
</evidence>
<evidence type="ECO:0008006" key="10">
    <source>
        <dbReference type="Google" id="ProtNLM"/>
    </source>
</evidence>
<dbReference type="Proteomes" id="UP000229794">
    <property type="component" value="Unassembled WGS sequence"/>
</dbReference>
<dbReference type="InterPro" id="IPR032808">
    <property type="entry name" value="DoxX"/>
</dbReference>
<feature type="transmembrane region" description="Helical" evidence="7">
    <location>
        <begin position="12"/>
        <end position="30"/>
    </location>
</feature>
<keyword evidence="4 7" id="KW-0812">Transmembrane</keyword>
<dbReference type="InterPro" id="IPR051907">
    <property type="entry name" value="DoxX-like_oxidoreductase"/>
</dbReference>
<feature type="transmembrane region" description="Helical" evidence="7">
    <location>
        <begin position="70"/>
        <end position="95"/>
    </location>
</feature>
<protein>
    <recommendedName>
        <fullName evidence="10">DoxX family protein</fullName>
    </recommendedName>
</protein>
<keyword evidence="6 7" id="KW-0472">Membrane</keyword>
<sequence>MLNPFPELLMYSFLAPFILRVVVGLIFLNLGYLKFRGERERWLVSFQTLGLYPADLFLSLYALLQIIGGLLLLAGLWTQIAALAFIIFTGIELYIEWQAREILKRDIVFYLLIFTISFSLLLTGAGAFAIDIPL</sequence>
<keyword evidence="5 7" id="KW-1133">Transmembrane helix</keyword>
<dbReference type="PANTHER" id="PTHR33452">
    <property type="entry name" value="OXIDOREDUCTASE CATD-RELATED"/>
    <property type="match status" value="1"/>
</dbReference>
<gene>
    <name evidence="8" type="ORF">COX06_00855</name>
</gene>
<evidence type="ECO:0000256" key="5">
    <source>
        <dbReference type="ARBA" id="ARBA00022989"/>
    </source>
</evidence>
<evidence type="ECO:0000256" key="6">
    <source>
        <dbReference type="ARBA" id="ARBA00023136"/>
    </source>
</evidence>
<dbReference type="GO" id="GO:0005886">
    <property type="term" value="C:plasma membrane"/>
    <property type="evidence" value="ECO:0007669"/>
    <property type="project" value="UniProtKB-SubCell"/>
</dbReference>
<feature type="transmembrane region" description="Helical" evidence="7">
    <location>
        <begin position="42"/>
        <end position="64"/>
    </location>
</feature>
<comment type="caution">
    <text evidence="8">The sequence shown here is derived from an EMBL/GenBank/DDBJ whole genome shotgun (WGS) entry which is preliminary data.</text>
</comment>
<evidence type="ECO:0000256" key="1">
    <source>
        <dbReference type="ARBA" id="ARBA00004651"/>
    </source>
</evidence>
<organism evidence="8 9">
    <name type="scientific">Candidatus Zambryskibacteria bacterium CG22_combo_CG10-13_8_21_14_all_42_17</name>
    <dbReference type="NCBI Taxonomy" id="1975118"/>
    <lineage>
        <taxon>Bacteria</taxon>
        <taxon>Candidatus Zambryskiibacteriota</taxon>
    </lineage>
</organism>
<dbReference type="Pfam" id="PF07681">
    <property type="entry name" value="DoxX"/>
    <property type="match status" value="1"/>
</dbReference>
<evidence type="ECO:0000256" key="3">
    <source>
        <dbReference type="ARBA" id="ARBA00022475"/>
    </source>
</evidence>
<comment type="similarity">
    <text evidence="2">Belongs to the DoxX family.</text>
</comment>
<dbReference type="AlphaFoldDB" id="A0A2H0BE72"/>
<evidence type="ECO:0000256" key="2">
    <source>
        <dbReference type="ARBA" id="ARBA00006679"/>
    </source>
</evidence>
<proteinExistence type="inferred from homology"/>
<dbReference type="EMBL" id="PCST01000012">
    <property type="protein sequence ID" value="PIP55879.1"/>
    <property type="molecule type" value="Genomic_DNA"/>
</dbReference>